<accession>A0A8H5M2V8</accession>
<name>A0A8H5M2V8_9AGAR</name>
<proteinExistence type="predicted"/>
<comment type="caution">
    <text evidence="1">The sequence shown here is derived from an EMBL/GenBank/DDBJ whole genome shotgun (WGS) entry which is preliminary data.</text>
</comment>
<dbReference type="OrthoDB" id="3158970at2759"/>
<reference evidence="1 2" key="1">
    <citation type="journal article" date="2020" name="ISME J.">
        <title>Uncovering the hidden diversity of litter-decomposition mechanisms in mushroom-forming fungi.</title>
        <authorList>
            <person name="Floudas D."/>
            <person name="Bentzer J."/>
            <person name="Ahren D."/>
            <person name="Johansson T."/>
            <person name="Persson P."/>
            <person name="Tunlid A."/>
        </authorList>
    </citation>
    <scope>NUCLEOTIDE SEQUENCE [LARGE SCALE GENOMIC DNA]</scope>
    <source>
        <strain evidence="1 2">CBS 406.79</strain>
    </source>
</reference>
<evidence type="ECO:0000313" key="2">
    <source>
        <dbReference type="Proteomes" id="UP000518752"/>
    </source>
</evidence>
<sequence>MVYTALRDAQEVEKIMTICPQWGAAIETHMFWMPAIALINPHDIMAAHAWIRNNNSSAPPVRTSPFHHFRNITRFSCIVCRVNAPYSMQGLGNAKRAVFNPYLGYFGVCRDHDKRPTTYCGLCYRERQSIDAEHQTNPHLIAGCLENEDLDT</sequence>
<protein>
    <submittedName>
        <fullName evidence="1">Uncharacterized protein</fullName>
    </submittedName>
</protein>
<keyword evidence="2" id="KW-1185">Reference proteome</keyword>
<dbReference type="EMBL" id="JAACJN010000074">
    <property type="protein sequence ID" value="KAF5378711.1"/>
    <property type="molecule type" value="Genomic_DNA"/>
</dbReference>
<evidence type="ECO:0000313" key="1">
    <source>
        <dbReference type="EMBL" id="KAF5378711.1"/>
    </source>
</evidence>
<organism evidence="1 2">
    <name type="scientific">Collybiopsis confluens</name>
    <dbReference type="NCBI Taxonomy" id="2823264"/>
    <lineage>
        <taxon>Eukaryota</taxon>
        <taxon>Fungi</taxon>
        <taxon>Dikarya</taxon>
        <taxon>Basidiomycota</taxon>
        <taxon>Agaricomycotina</taxon>
        <taxon>Agaricomycetes</taxon>
        <taxon>Agaricomycetidae</taxon>
        <taxon>Agaricales</taxon>
        <taxon>Marasmiineae</taxon>
        <taxon>Omphalotaceae</taxon>
        <taxon>Collybiopsis</taxon>
    </lineage>
</organism>
<dbReference type="AlphaFoldDB" id="A0A8H5M2V8"/>
<dbReference type="Proteomes" id="UP000518752">
    <property type="component" value="Unassembled WGS sequence"/>
</dbReference>
<gene>
    <name evidence="1" type="ORF">D9757_010777</name>
</gene>